<reference evidence="1" key="1">
    <citation type="submission" date="2021-06" db="EMBL/GenBank/DDBJ databases">
        <authorList>
            <person name="Kallberg Y."/>
            <person name="Tangrot J."/>
            <person name="Rosling A."/>
        </authorList>
    </citation>
    <scope>NUCLEOTIDE SEQUENCE</scope>
    <source>
        <strain evidence="1">UK204</strain>
    </source>
</reference>
<proteinExistence type="predicted"/>
<sequence length="138" mass="16213">MARRQDIQYILTNIDIDAVQNLPFNNDAQSVAAFARNRRIQRIITGRSLMERNVKREVTRILRSQNRYLTSIITLRLWRNCPNLRRQEFIRLAHAANSINRAMLPPRTMGFGNLMVSINIPQETRTEFESNLFHGVEF</sequence>
<organism evidence="1 2">
    <name type="scientific">Funneliformis caledonium</name>
    <dbReference type="NCBI Taxonomy" id="1117310"/>
    <lineage>
        <taxon>Eukaryota</taxon>
        <taxon>Fungi</taxon>
        <taxon>Fungi incertae sedis</taxon>
        <taxon>Mucoromycota</taxon>
        <taxon>Glomeromycotina</taxon>
        <taxon>Glomeromycetes</taxon>
        <taxon>Glomerales</taxon>
        <taxon>Glomeraceae</taxon>
        <taxon>Funneliformis</taxon>
    </lineage>
</organism>
<protein>
    <submittedName>
        <fullName evidence="1">13461_t:CDS:1</fullName>
    </submittedName>
</protein>
<evidence type="ECO:0000313" key="1">
    <source>
        <dbReference type="EMBL" id="CAG8443341.1"/>
    </source>
</evidence>
<dbReference type="OrthoDB" id="10410910at2759"/>
<dbReference type="Proteomes" id="UP000789570">
    <property type="component" value="Unassembled WGS sequence"/>
</dbReference>
<accession>A0A9N8YME7</accession>
<name>A0A9N8YME7_9GLOM</name>
<keyword evidence="2" id="KW-1185">Reference proteome</keyword>
<dbReference type="AlphaFoldDB" id="A0A9N8YME7"/>
<gene>
    <name evidence="1" type="ORF">FCALED_LOCUS714</name>
</gene>
<comment type="caution">
    <text evidence="1">The sequence shown here is derived from an EMBL/GenBank/DDBJ whole genome shotgun (WGS) entry which is preliminary data.</text>
</comment>
<dbReference type="EMBL" id="CAJVPQ010000076">
    <property type="protein sequence ID" value="CAG8443341.1"/>
    <property type="molecule type" value="Genomic_DNA"/>
</dbReference>
<evidence type="ECO:0000313" key="2">
    <source>
        <dbReference type="Proteomes" id="UP000789570"/>
    </source>
</evidence>